<keyword evidence="9" id="KW-1185">Reference proteome</keyword>
<dbReference type="GO" id="GO:0017017">
    <property type="term" value="F:MAP kinase tyrosine/serine/threonine phosphatase activity"/>
    <property type="evidence" value="ECO:0007669"/>
    <property type="project" value="TreeGrafter"/>
</dbReference>
<name>A0AAW0GT19_9APHY</name>
<evidence type="ECO:0000256" key="2">
    <source>
        <dbReference type="ARBA" id="ARBA00013064"/>
    </source>
</evidence>
<reference evidence="8 9" key="1">
    <citation type="submission" date="2022-09" db="EMBL/GenBank/DDBJ databases">
        <authorList>
            <person name="Palmer J.M."/>
        </authorList>
    </citation>
    <scope>NUCLEOTIDE SEQUENCE [LARGE SCALE GENOMIC DNA]</scope>
    <source>
        <strain evidence="8 9">DSM 7382</strain>
    </source>
</reference>
<dbReference type="SUPFAM" id="SSF52799">
    <property type="entry name" value="(Phosphotyrosine protein) phosphatases II"/>
    <property type="match status" value="1"/>
</dbReference>
<dbReference type="PROSITE" id="PS50056">
    <property type="entry name" value="TYR_PHOSPHATASE_2"/>
    <property type="match status" value="1"/>
</dbReference>
<proteinExistence type="inferred from homology"/>
<dbReference type="Gene3D" id="3.90.190.10">
    <property type="entry name" value="Protein tyrosine phosphatase superfamily"/>
    <property type="match status" value="1"/>
</dbReference>
<evidence type="ECO:0000256" key="4">
    <source>
        <dbReference type="ARBA" id="ARBA00022912"/>
    </source>
</evidence>
<dbReference type="GO" id="GO:0033550">
    <property type="term" value="F:MAP kinase tyrosine phosphatase activity"/>
    <property type="evidence" value="ECO:0007669"/>
    <property type="project" value="TreeGrafter"/>
</dbReference>
<dbReference type="EMBL" id="JASBNA010000004">
    <property type="protein sequence ID" value="KAK7692380.1"/>
    <property type="molecule type" value="Genomic_DNA"/>
</dbReference>
<organism evidence="8 9">
    <name type="scientific">Cerrena zonata</name>
    <dbReference type="NCBI Taxonomy" id="2478898"/>
    <lineage>
        <taxon>Eukaryota</taxon>
        <taxon>Fungi</taxon>
        <taxon>Dikarya</taxon>
        <taxon>Basidiomycota</taxon>
        <taxon>Agaricomycotina</taxon>
        <taxon>Agaricomycetes</taxon>
        <taxon>Polyporales</taxon>
        <taxon>Cerrenaceae</taxon>
        <taxon>Cerrena</taxon>
    </lineage>
</organism>
<comment type="similarity">
    <text evidence="1">Belongs to the protein-tyrosine phosphatase family. Non-receptor class dual specificity subfamily.</text>
</comment>
<dbReference type="InterPro" id="IPR016130">
    <property type="entry name" value="Tyr_Pase_AS"/>
</dbReference>
<dbReference type="CDD" id="cd14498">
    <property type="entry name" value="DSP"/>
    <property type="match status" value="1"/>
</dbReference>
<dbReference type="PROSITE" id="PS50054">
    <property type="entry name" value="TYR_PHOSPHATASE_DUAL"/>
    <property type="match status" value="1"/>
</dbReference>
<sequence>MMIRFDSVPPEIMQAMCTPMHQIIPSSASAHTGALYLGSFSAILDPDLLLSNGIASLVQVLDAPWLPTTDAHAEKGVKLDCYRLNILDSTSTDIAPHLESTVTWIDERLRKGKNVLVHCQQGISRSAAVVIAYLIFKYKMSYDSAFNLVKRKRACIKPNAGFVRALQEWEKQWCIPSHPSQRPSMRRAATAPVRSRPSDDVGGASKSKSSSTEPGIVVKSSHLSLPPRAPRVQQVPIPISILLPPQRTLWNRRGAVVRPLHITVS</sequence>
<feature type="domain" description="Tyrosine specific protein phosphatases" evidence="7">
    <location>
        <begin position="96"/>
        <end position="153"/>
    </location>
</feature>
<comment type="caution">
    <text evidence="8">The sequence shown here is derived from an EMBL/GenBank/DDBJ whole genome shotgun (WGS) entry which is preliminary data.</text>
</comment>
<dbReference type="GO" id="GO:0043409">
    <property type="term" value="P:negative regulation of MAPK cascade"/>
    <property type="evidence" value="ECO:0007669"/>
    <property type="project" value="TreeGrafter"/>
</dbReference>
<gene>
    <name evidence="8" type="ORF">QCA50_004005</name>
</gene>
<dbReference type="EC" id="3.1.3.48" evidence="2"/>
<dbReference type="GO" id="GO:0005737">
    <property type="term" value="C:cytoplasm"/>
    <property type="evidence" value="ECO:0007669"/>
    <property type="project" value="TreeGrafter"/>
</dbReference>
<dbReference type="InterPro" id="IPR000387">
    <property type="entry name" value="Tyr_Pase_dom"/>
</dbReference>
<dbReference type="PROSITE" id="PS00383">
    <property type="entry name" value="TYR_PHOSPHATASE_1"/>
    <property type="match status" value="1"/>
</dbReference>
<feature type="domain" description="Tyrosine-protein phosphatase" evidence="6">
    <location>
        <begin position="27"/>
        <end position="175"/>
    </location>
</feature>
<evidence type="ECO:0000313" key="9">
    <source>
        <dbReference type="Proteomes" id="UP001385951"/>
    </source>
</evidence>
<evidence type="ECO:0000256" key="3">
    <source>
        <dbReference type="ARBA" id="ARBA00022801"/>
    </source>
</evidence>
<feature type="region of interest" description="Disordered" evidence="5">
    <location>
        <begin position="177"/>
        <end position="229"/>
    </location>
</feature>
<evidence type="ECO:0000256" key="1">
    <source>
        <dbReference type="ARBA" id="ARBA00008601"/>
    </source>
</evidence>
<keyword evidence="3" id="KW-0378">Hydrolase</keyword>
<dbReference type="InterPro" id="IPR000340">
    <property type="entry name" value="Dual-sp_phosphatase_cat-dom"/>
</dbReference>
<dbReference type="PANTHER" id="PTHR10159:SF519">
    <property type="entry name" value="DUAL SPECIFICITY PROTEIN PHOSPHATASE MPK3"/>
    <property type="match status" value="1"/>
</dbReference>
<dbReference type="Proteomes" id="UP001385951">
    <property type="component" value="Unassembled WGS sequence"/>
</dbReference>
<dbReference type="GO" id="GO:0008330">
    <property type="term" value="F:protein tyrosine/threonine phosphatase activity"/>
    <property type="evidence" value="ECO:0007669"/>
    <property type="project" value="TreeGrafter"/>
</dbReference>
<dbReference type="PANTHER" id="PTHR10159">
    <property type="entry name" value="DUAL SPECIFICITY PROTEIN PHOSPHATASE"/>
    <property type="match status" value="1"/>
</dbReference>
<protein>
    <recommendedName>
        <fullName evidence="2">protein-tyrosine-phosphatase</fullName>
        <ecNumber evidence="2">3.1.3.48</ecNumber>
    </recommendedName>
</protein>
<dbReference type="SMART" id="SM00195">
    <property type="entry name" value="DSPc"/>
    <property type="match status" value="1"/>
</dbReference>
<dbReference type="InterPro" id="IPR020422">
    <property type="entry name" value="TYR_PHOSPHATASE_DUAL_dom"/>
</dbReference>
<evidence type="ECO:0000256" key="5">
    <source>
        <dbReference type="SAM" id="MobiDB-lite"/>
    </source>
</evidence>
<dbReference type="Pfam" id="PF00782">
    <property type="entry name" value="DSPc"/>
    <property type="match status" value="1"/>
</dbReference>
<evidence type="ECO:0000259" key="7">
    <source>
        <dbReference type="PROSITE" id="PS50056"/>
    </source>
</evidence>
<keyword evidence="4" id="KW-0904">Protein phosphatase</keyword>
<evidence type="ECO:0000259" key="6">
    <source>
        <dbReference type="PROSITE" id="PS50054"/>
    </source>
</evidence>
<dbReference type="AlphaFoldDB" id="A0AAW0GT19"/>
<accession>A0AAW0GT19</accession>
<evidence type="ECO:0000313" key="8">
    <source>
        <dbReference type="EMBL" id="KAK7692380.1"/>
    </source>
</evidence>
<dbReference type="InterPro" id="IPR029021">
    <property type="entry name" value="Prot-tyrosine_phosphatase-like"/>
</dbReference>